<gene>
    <name evidence="1" type="ORF">BEH_11365</name>
</gene>
<sequence length="166" mass="19604">MKKYKWGMMLLVLAFFIEWSYNFLNYEREIAKNFADKLFSYPLPPKTEITDKGFDYEVLYGEDFLGSEDKPTPTVVAYIRLSSKLSEKELMDYYKENNDVESSVSSLKGFEIYFEGEIENKATLMSKKDWYEELHLNKRNNEENPLELIVQVQNMSDSNSIEITCF</sequence>
<keyword evidence="2" id="KW-1185">Reference proteome</keyword>
<reference evidence="2" key="2">
    <citation type="submission" date="2015-06" db="EMBL/GenBank/DDBJ databases">
        <title>Genome Sequence of Bacillus endophyticus and Analysis of its Companion Mechanism in the Ketogulonigenium vulgare-Bacillus strain Consortium.</title>
        <authorList>
            <person name="Jia N."/>
            <person name="Du J."/>
            <person name="Ding M.-Z."/>
            <person name="Gao F."/>
            <person name="Yuan Y.-J."/>
        </authorList>
    </citation>
    <scope>NUCLEOTIDE SEQUENCE [LARGE SCALE GENOMIC DNA]</scope>
    <source>
        <strain evidence="2">Hbe603</strain>
    </source>
</reference>
<dbReference type="RefSeq" id="WP_040057682.1">
    <property type="nucleotide sequence ID" value="NZ_CP011974.1"/>
</dbReference>
<name>A0A1X7EAF4_9BACI</name>
<dbReference type="EMBL" id="CP011974">
    <property type="protein sequence ID" value="AKO92638.1"/>
    <property type="molecule type" value="Genomic_DNA"/>
</dbReference>
<dbReference type="OrthoDB" id="2679448at2"/>
<accession>A0A1X7EAF4</accession>
<organism evidence="1 2">
    <name type="scientific">Priestia filamentosa</name>
    <dbReference type="NCBI Taxonomy" id="1402861"/>
    <lineage>
        <taxon>Bacteria</taxon>
        <taxon>Bacillati</taxon>
        <taxon>Bacillota</taxon>
        <taxon>Bacilli</taxon>
        <taxon>Bacillales</taxon>
        <taxon>Bacillaceae</taxon>
        <taxon>Priestia</taxon>
    </lineage>
</organism>
<reference evidence="1 2" key="1">
    <citation type="journal article" date="2015" name="PLoS ONE">
        <title>Genome Sequence of Bacillus endophyticus and Analysis of Its Companion Mechanism in the Ketogulonigenium vulgare-Bacillus Strain Consortium.</title>
        <authorList>
            <person name="Jia N."/>
            <person name="Du J."/>
            <person name="Ding M.Z."/>
            <person name="Gao F."/>
            <person name="Yuan Y.J."/>
        </authorList>
    </citation>
    <scope>NUCLEOTIDE SEQUENCE [LARGE SCALE GENOMIC DNA]</scope>
    <source>
        <strain evidence="1 2">Hbe603</strain>
    </source>
</reference>
<protein>
    <submittedName>
        <fullName evidence="1">Uncharacterized protein</fullName>
    </submittedName>
</protein>
<evidence type="ECO:0000313" key="1">
    <source>
        <dbReference type="EMBL" id="AKO92638.1"/>
    </source>
</evidence>
<dbReference type="Proteomes" id="UP000036202">
    <property type="component" value="Chromosome"/>
</dbReference>
<dbReference type="PATRIC" id="fig|135735.6.peg.2376"/>
<dbReference type="KEGG" id="beo:BEH_11365"/>
<dbReference type="AlphaFoldDB" id="A0A1X7EAF4"/>
<accession>A0A0H4KWE5</accession>
<proteinExistence type="predicted"/>
<dbReference type="GeneID" id="93701399"/>
<evidence type="ECO:0000313" key="2">
    <source>
        <dbReference type="Proteomes" id="UP000036202"/>
    </source>
</evidence>